<dbReference type="Proteomes" id="UP000305362">
    <property type="component" value="Unassembled WGS sequence"/>
</dbReference>
<dbReference type="EMBL" id="SPRX01000025">
    <property type="protein sequence ID" value="TIC65212.1"/>
    <property type="molecule type" value="Genomic_DNA"/>
</dbReference>
<feature type="domain" description="BAR" evidence="1">
    <location>
        <begin position="3"/>
        <end position="245"/>
    </location>
</feature>
<dbReference type="EMBL" id="SPRW01000009">
    <property type="protein sequence ID" value="TIC68363.1"/>
    <property type="molecule type" value="Genomic_DNA"/>
</dbReference>
<dbReference type="InterPro" id="IPR004148">
    <property type="entry name" value="BAR_dom"/>
</dbReference>
<evidence type="ECO:0000313" key="7">
    <source>
        <dbReference type="EMBL" id="TIC69297.1"/>
    </source>
</evidence>
<evidence type="ECO:0000313" key="3">
    <source>
        <dbReference type="EMBL" id="TIC00437.1"/>
    </source>
</evidence>
<dbReference type="GO" id="GO:0005737">
    <property type="term" value="C:cytoplasm"/>
    <property type="evidence" value="ECO:0007669"/>
    <property type="project" value="InterPro"/>
</dbReference>
<dbReference type="Proteomes" id="UP000310685">
    <property type="component" value="Unassembled WGS sequence"/>
</dbReference>
<accession>A0A4T0QZC5</accession>
<dbReference type="Gene3D" id="1.20.1270.60">
    <property type="entry name" value="Arfaptin homology (AH) domain/BAR domain"/>
    <property type="match status" value="1"/>
</dbReference>
<evidence type="ECO:0000313" key="12">
    <source>
        <dbReference type="Proteomes" id="UP000310685"/>
    </source>
</evidence>
<dbReference type="EMBL" id="SPRO01000002">
    <property type="protein sequence ID" value="TIC34172.1"/>
    <property type="molecule type" value="Genomic_DNA"/>
</dbReference>
<evidence type="ECO:0000313" key="9">
    <source>
        <dbReference type="Proteomes" id="UP000305647"/>
    </source>
</evidence>
<comment type="caution">
    <text evidence="3">The sequence shown here is derived from an EMBL/GenBank/DDBJ whole genome shotgun (WGS) entry which is preliminary data.</text>
</comment>
<proteinExistence type="predicted"/>
<evidence type="ECO:0000313" key="13">
    <source>
        <dbReference type="Proteomes" id="UP000310708"/>
    </source>
</evidence>
<gene>
    <name evidence="5" type="ORF">E3Q01_02267</name>
    <name evidence="6" type="ORF">E3Q02_01181</name>
    <name evidence="7" type="ORF">E3Q03_01350</name>
    <name evidence="4" type="ORF">E3Q10_00289</name>
    <name evidence="3" type="ORF">E3Q17_02213</name>
    <name evidence="2" type="ORF">E3Q22_02530</name>
</gene>
<dbReference type="Proteomes" id="UP000307169">
    <property type="component" value="Unassembled WGS sequence"/>
</dbReference>
<sequence length="260" mass="29243">MNKFNKNIFNNLQSIKEILGKVDEADITALPNDYIELEVKLDKLEIVIKNLLKVIKNPFLFNLQEQSDALWSKITQQTNNHQSTTHSHSISRVAATSALEFGELDPLGLALTKFAEAHDKIGSAQLVQDNDILISFLQPWQTTLDTSIQLAKNARNTVKQSRLWLDSCKQSLKSASPQKVEQARLEMESAEDKLVTQTETALTLMKNVLENPEPLTSLNNLVKAQLSYHQASVDALKSIQTDLDNVQRSAQDEYKKSRDA</sequence>
<dbReference type="Proteomes" id="UP000305647">
    <property type="component" value="Unassembled WGS sequence"/>
</dbReference>
<evidence type="ECO:0000313" key="5">
    <source>
        <dbReference type="EMBL" id="TIC65212.1"/>
    </source>
</evidence>
<protein>
    <recommendedName>
        <fullName evidence="1">BAR domain-containing protein</fullName>
    </recommendedName>
</protein>
<dbReference type="InterPro" id="IPR027267">
    <property type="entry name" value="AH/BAR_dom_sf"/>
</dbReference>
<dbReference type="Pfam" id="PF10455">
    <property type="entry name" value="BAR_2"/>
    <property type="match status" value="2"/>
</dbReference>
<dbReference type="AlphaFoldDB" id="A0A4T0QZC5"/>
<dbReference type="Proteomes" id="UP000309601">
    <property type="component" value="Unassembled WGS sequence"/>
</dbReference>
<name>A0A4T0QZC5_9BASI</name>
<reference evidence="8 9" key="1">
    <citation type="submission" date="2019-03" db="EMBL/GenBank/DDBJ databases">
        <title>Sequencing 25 genomes of Wallemia mellicola.</title>
        <authorList>
            <person name="Gostincar C."/>
        </authorList>
    </citation>
    <scope>NUCLEOTIDE SEQUENCE [LARGE SCALE GENOMIC DNA]</scope>
    <source>
        <strain evidence="3 10">EXF-1262</strain>
        <strain evidence="6 11">EXF-1274</strain>
        <strain evidence="7 8">EXF-1277</strain>
        <strain evidence="2 12">EXF-6152</strain>
        <strain evidence="5 13">EXF-757</strain>
        <strain evidence="4 9">EXF-8738</strain>
    </source>
</reference>
<dbReference type="InterPro" id="IPR018859">
    <property type="entry name" value="BAR_dom-cont"/>
</dbReference>
<dbReference type="EMBL" id="SPRV01000010">
    <property type="protein sequence ID" value="TIC69297.1"/>
    <property type="molecule type" value="Genomic_DNA"/>
</dbReference>
<dbReference type="OMA" id="EATHLMK"/>
<evidence type="ECO:0000313" key="11">
    <source>
        <dbReference type="Proteomes" id="UP000309601"/>
    </source>
</evidence>
<dbReference type="EMBL" id="SPRC01000025">
    <property type="protein sequence ID" value="TIB78600.1"/>
    <property type="molecule type" value="Genomic_DNA"/>
</dbReference>
<organism evidence="3 10">
    <name type="scientific">Wallemia mellicola</name>
    <dbReference type="NCBI Taxonomy" id="1708541"/>
    <lineage>
        <taxon>Eukaryota</taxon>
        <taxon>Fungi</taxon>
        <taxon>Dikarya</taxon>
        <taxon>Basidiomycota</taxon>
        <taxon>Wallemiomycotina</taxon>
        <taxon>Wallemiomycetes</taxon>
        <taxon>Wallemiales</taxon>
        <taxon>Wallemiaceae</taxon>
        <taxon>Wallemia</taxon>
    </lineage>
</organism>
<dbReference type="SUPFAM" id="SSF103657">
    <property type="entry name" value="BAR/IMD domain-like"/>
    <property type="match status" value="1"/>
</dbReference>
<dbReference type="EMBL" id="SPRH01000023">
    <property type="protein sequence ID" value="TIC00437.1"/>
    <property type="molecule type" value="Genomic_DNA"/>
</dbReference>
<dbReference type="OrthoDB" id="5549748at2759"/>
<evidence type="ECO:0000313" key="10">
    <source>
        <dbReference type="Proteomes" id="UP000307169"/>
    </source>
</evidence>
<evidence type="ECO:0000313" key="4">
    <source>
        <dbReference type="EMBL" id="TIC34172.1"/>
    </source>
</evidence>
<evidence type="ECO:0000259" key="1">
    <source>
        <dbReference type="SMART" id="SM00721"/>
    </source>
</evidence>
<evidence type="ECO:0000313" key="2">
    <source>
        <dbReference type="EMBL" id="TIB78600.1"/>
    </source>
</evidence>
<evidence type="ECO:0000313" key="6">
    <source>
        <dbReference type="EMBL" id="TIC68363.1"/>
    </source>
</evidence>
<dbReference type="Proteomes" id="UP000310708">
    <property type="component" value="Unassembled WGS sequence"/>
</dbReference>
<dbReference type="SMART" id="SM00721">
    <property type="entry name" value="BAR"/>
    <property type="match status" value="1"/>
</dbReference>
<evidence type="ECO:0000313" key="8">
    <source>
        <dbReference type="Proteomes" id="UP000305362"/>
    </source>
</evidence>